<evidence type="ECO:0000313" key="3">
    <source>
        <dbReference type="Proteomes" id="UP000334019"/>
    </source>
</evidence>
<proteinExistence type="predicted"/>
<reference evidence="2 3" key="1">
    <citation type="submission" date="2019-11" db="EMBL/GenBank/DDBJ databases">
        <authorList>
            <person name="He Y."/>
        </authorList>
    </citation>
    <scope>NUCLEOTIDE SEQUENCE [LARGE SCALE GENOMIC DNA]</scope>
    <source>
        <strain evidence="2 3">SCSIO 58843</strain>
    </source>
</reference>
<dbReference type="EMBL" id="CP045851">
    <property type="protein sequence ID" value="QGG95910.1"/>
    <property type="molecule type" value="Genomic_DNA"/>
</dbReference>
<dbReference type="KEGG" id="atq:GH723_12835"/>
<evidence type="ECO:0000313" key="2">
    <source>
        <dbReference type="EMBL" id="QGG95910.1"/>
    </source>
</evidence>
<name>A0A5Q2RPU8_9ACTN</name>
<evidence type="ECO:0000256" key="1">
    <source>
        <dbReference type="SAM" id="MobiDB-lite"/>
    </source>
</evidence>
<sequence length="91" mass="9735">MTLDSDATGSYVPLGSPFDGTTTSEDEQRIVDACSRGGMNACDALYQMSEEGTAQKAYGSTCGGRTQTSEWCSDLYGLGYEYFQAWVDGTA</sequence>
<accession>A0A5Q2RPU8</accession>
<gene>
    <name evidence="2" type="ORF">GH723_12835</name>
</gene>
<protein>
    <submittedName>
        <fullName evidence="2">Uncharacterized protein</fullName>
    </submittedName>
</protein>
<keyword evidence="3" id="KW-1185">Reference proteome</keyword>
<dbReference type="Proteomes" id="UP000334019">
    <property type="component" value="Chromosome"/>
</dbReference>
<dbReference type="RefSeq" id="WP_153760016.1">
    <property type="nucleotide sequence ID" value="NZ_CP045851.1"/>
</dbReference>
<organism evidence="2 3">
    <name type="scientific">Actinomarinicola tropica</name>
    <dbReference type="NCBI Taxonomy" id="2789776"/>
    <lineage>
        <taxon>Bacteria</taxon>
        <taxon>Bacillati</taxon>
        <taxon>Actinomycetota</taxon>
        <taxon>Acidimicrobiia</taxon>
        <taxon>Acidimicrobiales</taxon>
        <taxon>Iamiaceae</taxon>
        <taxon>Actinomarinicola</taxon>
    </lineage>
</organism>
<dbReference type="AlphaFoldDB" id="A0A5Q2RPU8"/>
<feature type="region of interest" description="Disordered" evidence="1">
    <location>
        <begin position="1"/>
        <end position="26"/>
    </location>
</feature>